<reference evidence="2 3" key="1">
    <citation type="journal article" date="2013" name="Genome Announc.">
        <title>Genome Sequence of Mycoplasma parvum (Formerly Eperythrozoon parvum), a Diminutive Hemoplasma of the Pig.</title>
        <authorList>
            <person name="do Nascimento N.C."/>
            <person name="Dos Santos A.P."/>
            <person name="Chu Y."/>
            <person name="Guimaraes A.M."/>
            <person name="Pagliaro A."/>
            <person name="Messick J.B."/>
        </authorList>
    </citation>
    <scope>NUCLEOTIDE SEQUENCE [LARGE SCALE GENOMIC DNA]</scope>
    <source>
        <strain evidence="2 3">Indiana</strain>
    </source>
</reference>
<dbReference type="EMBL" id="CP006771">
    <property type="protein sequence ID" value="AGX89001.1"/>
    <property type="molecule type" value="Genomic_DNA"/>
</dbReference>
<evidence type="ECO:0000313" key="3">
    <source>
        <dbReference type="Proteomes" id="UP000017119"/>
    </source>
</evidence>
<dbReference type="PATRIC" id="fig|1403316.3.peg.210"/>
<dbReference type="KEGG" id="mpv:PRV_01195"/>
<organism evidence="2 3">
    <name type="scientific">Mycoplasma parvum str. Indiana</name>
    <dbReference type="NCBI Taxonomy" id="1403316"/>
    <lineage>
        <taxon>Bacteria</taxon>
        <taxon>Bacillati</taxon>
        <taxon>Mycoplasmatota</taxon>
        <taxon>Mollicutes</taxon>
        <taxon>Mycoplasmataceae</taxon>
        <taxon>Mycoplasma</taxon>
    </lineage>
</organism>
<keyword evidence="1" id="KW-1133">Transmembrane helix</keyword>
<proteinExistence type="predicted"/>
<protein>
    <submittedName>
        <fullName evidence="2">Uncharacterized protein</fullName>
    </submittedName>
</protein>
<feature type="transmembrane region" description="Helical" evidence="1">
    <location>
        <begin position="12"/>
        <end position="30"/>
    </location>
</feature>
<evidence type="ECO:0000313" key="2">
    <source>
        <dbReference type="EMBL" id="AGX89001.1"/>
    </source>
</evidence>
<dbReference type="Proteomes" id="UP000017119">
    <property type="component" value="Chromosome"/>
</dbReference>
<dbReference type="STRING" id="1403316.PRV_01195"/>
<dbReference type="AlphaFoldDB" id="U5NBR2"/>
<sequence>MKLLNLINWKNSIVFAALTVPFFTTSYLMYEKKPENILKLNDSRGLTTKVGLFIKGFSNLNPKVAQLSEGDFNSSSSSYEVVKATKSSVQKKKPDLVAEFLTRRINEENWWKFCLPEGSILAQKVLLSSDSSPTNSSELNDIGKRKLCDPIWIGRQTSHKNFGLIKELLRKISQLIQTEHAINVLLLNNQNSNFIEKNSNDKNGNTLTKKMQEIQQECYISSGEIKPILKDLFSTNKSNYCFLSPISMRVELDLNNSKNKGSQNSSQTISSDVNALNIETINKGIISGNLSYSLFDNWLSRKKLNGQKENENKKFPIFKFFSERKYSLNNKDLPVCHRNLEVFYKLVESQKLTLESWPSFICK</sequence>
<keyword evidence="1" id="KW-0472">Membrane</keyword>
<name>U5NBR2_9MOLU</name>
<dbReference type="HOGENOM" id="CLU_061550_0_0_14"/>
<accession>U5NBR2</accession>
<evidence type="ECO:0000256" key="1">
    <source>
        <dbReference type="SAM" id="Phobius"/>
    </source>
</evidence>
<gene>
    <name evidence="2" type="ORF">PRV_01195</name>
</gene>
<keyword evidence="3" id="KW-1185">Reference proteome</keyword>
<keyword evidence="1" id="KW-0812">Transmembrane</keyword>